<dbReference type="Proteomes" id="UP000316649">
    <property type="component" value="Unassembled WGS sequence"/>
</dbReference>
<sequence length="91" mass="10740">MSWDVEDISYPVAKKAYRCDACEWINNVPIDECDLADDERHAISAAKADRYKILKGQKYIKVRGIWEGTWQTFRARIDINNICQRHDIYEC</sequence>
<reference evidence="1 2" key="1">
    <citation type="submission" date="2019-07" db="EMBL/GenBank/DDBJ databases">
        <title>The pathways for chlorine oxyanion respiration interact through the shared metabolite chlorate.</title>
        <authorList>
            <person name="Barnum T.P."/>
            <person name="Cheng Y."/>
            <person name="Hill K.A."/>
            <person name="Lucas L.N."/>
            <person name="Carlson H.K."/>
            <person name="Coates J.D."/>
        </authorList>
    </citation>
    <scope>NUCLEOTIDE SEQUENCE [LARGE SCALE GENOMIC DNA]</scope>
    <source>
        <strain evidence="1 2">BK-1</strain>
    </source>
</reference>
<evidence type="ECO:0000313" key="1">
    <source>
        <dbReference type="EMBL" id="TVO75106.1"/>
    </source>
</evidence>
<organism evidence="1 2">
    <name type="scientific">Sedimenticola selenatireducens</name>
    <dbReference type="NCBI Taxonomy" id="191960"/>
    <lineage>
        <taxon>Bacteria</taxon>
        <taxon>Pseudomonadati</taxon>
        <taxon>Pseudomonadota</taxon>
        <taxon>Gammaproteobacteria</taxon>
        <taxon>Chromatiales</taxon>
        <taxon>Sedimenticolaceae</taxon>
        <taxon>Sedimenticola</taxon>
    </lineage>
</organism>
<dbReference type="AlphaFoldDB" id="A0A557SCH7"/>
<comment type="caution">
    <text evidence="1">The sequence shown here is derived from an EMBL/GenBank/DDBJ whole genome shotgun (WGS) entry which is preliminary data.</text>
</comment>
<dbReference type="RefSeq" id="WP_144358679.1">
    <property type="nucleotide sequence ID" value="NZ_VMNH01000009.1"/>
</dbReference>
<proteinExistence type="predicted"/>
<name>A0A557SCH7_9GAMM</name>
<dbReference type="OrthoDB" id="6959917at2"/>
<keyword evidence="2" id="KW-1185">Reference proteome</keyword>
<evidence type="ECO:0000313" key="2">
    <source>
        <dbReference type="Proteomes" id="UP000316649"/>
    </source>
</evidence>
<accession>A0A557SCH7</accession>
<protein>
    <submittedName>
        <fullName evidence="1">Uncharacterized protein</fullName>
    </submittedName>
</protein>
<dbReference type="EMBL" id="VMNH01000009">
    <property type="protein sequence ID" value="TVO75106.1"/>
    <property type="molecule type" value="Genomic_DNA"/>
</dbReference>
<gene>
    <name evidence="1" type="ORF">FHP88_08825</name>
</gene>